<accession>A0ABU0GNI6</accession>
<dbReference type="CDD" id="cd00211">
    <property type="entry name" value="PTS_IIA_fru"/>
    <property type="match status" value="1"/>
</dbReference>
<dbReference type="PROSITE" id="PS51094">
    <property type="entry name" value="PTS_EIIA_TYPE_2"/>
    <property type="match status" value="1"/>
</dbReference>
<evidence type="ECO:0000256" key="5">
    <source>
        <dbReference type="ARBA" id="ARBA00022597"/>
    </source>
</evidence>
<evidence type="ECO:0000313" key="14">
    <source>
        <dbReference type="Proteomes" id="UP001240250"/>
    </source>
</evidence>
<keyword evidence="5" id="KW-0762">Sugar transport</keyword>
<evidence type="ECO:0000256" key="1">
    <source>
        <dbReference type="ARBA" id="ARBA00002434"/>
    </source>
</evidence>
<evidence type="ECO:0000256" key="4">
    <source>
        <dbReference type="ARBA" id="ARBA00022553"/>
    </source>
</evidence>
<dbReference type="InterPro" id="IPR002178">
    <property type="entry name" value="PTS_EIIA_type-2_dom"/>
</dbReference>
<comment type="function">
    <text evidence="1">The phosphoenolpyruvate-dependent sugar phosphotransferase system (sugar PTS), a major carbohydrate active transport system, catalyzes the phosphorylation of incoming sugar substrates concomitantly with their translocation across the cell membrane. The enzyme II CmtAB PTS system is involved in D-mannitol transport.</text>
</comment>
<evidence type="ECO:0000259" key="12">
    <source>
        <dbReference type="PROSITE" id="PS51094"/>
    </source>
</evidence>
<evidence type="ECO:0000256" key="9">
    <source>
        <dbReference type="ARBA" id="ARBA00029908"/>
    </source>
</evidence>
<keyword evidence="7" id="KW-0598">Phosphotransferase system</keyword>
<evidence type="ECO:0000256" key="7">
    <source>
        <dbReference type="ARBA" id="ARBA00022683"/>
    </source>
</evidence>
<evidence type="ECO:0000256" key="11">
    <source>
        <dbReference type="ARBA" id="ARBA00030962"/>
    </source>
</evidence>
<sequence>MTGAHDGGDVLTRELCVADGRATTYEEAVREAGALLVGAGAVAPAYVEGMLERERTMTTFMGNGLAIPHGTLDATPSIHRSAVCVVRYADPIDWKGSPVRVVVGIAGAGGEHLEVLSRIALVFADPDQADAVARATTADELYALVGRVNTT</sequence>
<proteinExistence type="predicted"/>
<keyword evidence="3" id="KW-0813">Transport</keyword>
<dbReference type="Proteomes" id="UP001240250">
    <property type="component" value="Unassembled WGS sequence"/>
</dbReference>
<dbReference type="InterPro" id="IPR050893">
    <property type="entry name" value="Sugar_PTS"/>
</dbReference>
<organism evidence="13 14">
    <name type="scientific">Cellulomonas iranensis</name>
    <dbReference type="NCBI Taxonomy" id="76862"/>
    <lineage>
        <taxon>Bacteria</taxon>
        <taxon>Bacillati</taxon>
        <taxon>Actinomycetota</taxon>
        <taxon>Actinomycetes</taxon>
        <taxon>Micrococcales</taxon>
        <taxon>Cellulomonadaceae</taxon>
        <taxon>Cellulomonas</taxon>
    </lineage>
</organism>
<dbReference type="EMBL" id="JAUSVM010000001">
    <property type="protein sequence ID" value="MDQ0426291.1"/>
    <property type="molecule type" value="Genomic_DNA"/>
</dbReference>
<protein>
    <recommendedName>
        <fullName evidence="2">Mannitol-specific phosphotransferase enzyme IIA component</fullName>
    </recommendedName>
    <alternativeName>
        <fullName evidence="10">EIIA</fullName>
    </alternativeName>
    <alternativeName>
        <fullName evidence="11">EIII</fullName>
    </alternativeName>
    <alternativeName>
        <fullName evidence="9">PTS system mannitol-specific EIIA component</fullName>
    </alternativeName>
</protein>
<keyword evidence="14" id="KW-1185">Reference proteome</keyword>
<name>A0ABU0GNI6_9CELL</name>
<evidence type="ECO:0000313" key="13">
    <source>
        <dbReference type="EMBL" id="MDQ0426291.1"/>
    </source>
</evidence>
<reference evidence="13 14" key="1">
    <citation type="submission" date="2023-07" db="EMBL/GenBank/DDBJ databases">
        <title>Sequencing the genomes of 1000 actinobacteria strains.</title>
        <authorList>
            <person name="Klenk H.-P."/>
        </authorList>
    </citation>
    <scope>NUCLEOTIDE SEQUENCE [LARGE SCALE GENOMIC DNA]</scope>
    <source>
        <strain evidence="13 14">DSM 14785</strain>
    </source>
</reference>
<dbReference type="PANTHER" id="PTHR30181">
    <property type="entry name" value="MANNITOL PERMEASE IIC COMPONENT"/>
    <property type="match status" value="1"/>
</dbReference>
<dbReference type="PANTHER" id="PTHR30181:SF2">
    <property type="entry name" value="PTS SYSTEM MANNITOL-SPECIFIC EIICBA COMPONENT"/>
    <property type="match status" value="1"/>
</dbReference>
<dbReference type="PROSITE" id="PS00372">
    <property type="entry name" value="PTS_EIIA_TYPE_2_HIS"/>
    <property type="match status" value="1"/>
</dbReference>
<evidence type="ECO:0000256" key="6">
    <source>
        <dbReference type="ARBA" id="ARBA00022679"/>
    </source>
</evidence>
<dbReference type="Pfam" id="PF00359">
    <property type="entry name" value="PTS_EIIA_2"/>
    <property type="match status" value="1"/>
</dbReference>
<evidence type="ECO:0000256" key="3">
    <source>
        <dbReference type="ARBA" id="ARBA00022448"/>
    </source>
</evidence>
<dbReference type="SUPFAM" id="SSF55804">
    <property type="entry name" value="Phoshotransferase/anion transport protein"/>
    <property type="match status" value="1"/>
</dbReference>
<keyword evidence="8" id="KW-0418">Kinase</keyword>
<evidence type="ECO:0000256" key="10">
    <source>
        <dbReference type="ARBA" id="ARBA00030956"/>
    </source>
</evidence>
<keyword evidence="4" id="KW-0597">Phosphoprotein</keyword>
<evidence type="ECO:0000256" key="8">
    <source>
        <dbReference type="ARBA" id="ARBA00022777"/>
    </source>
</evidence>
<gene>
    <name evidence="13" type="ORF">JO380_002672</name>
</gene>
<dbReference type="RefSeq" id="WP_070318466.1">
    <property type="nucleotide sequence ID" value="NZ_CP194061.1"/>
</dbReference>
<dbReference type="Gene3D" id="3.40.930.10">
    <property type="entry name" value="Mannitol-specific EII, Chain A"/>
    <property type="match status" value="1"/>
</dbReference>
<dbReference type="InterPro" id="IPR016152">
    <property type="entry name" value="PTrfase/Anion_transptr"/>
</dbReference>
<comment type="caution">
    <text evidence="13">The sequence shown here is derived from an EMBL/GenBank/DDBJ whole genome shotgun (WGS) entry which is preliminary data.</text>
</comment>
<feature type="domain" description="PTS EIIA type-2" evidence="12">
    <location>
        <begin position="9"/>
        <end position="148"/>
    </location>
</feature>
<evidence type="ECO:0000256" key="2">
    <source>
        <dbReference type="ARBA" id="ARBA00014783"/>
    </source>
</evidence>
<keyword evidence="6" id="KW-0808">Transferase</keyword>